<dbReference type="EMBL" id="CP000582">
    <property type="protein sequence ID" value="ABO94486.1"/>
    <property type="molecule type" value="Genomic_DNA"/>
</dbReference>
<dbReference type="AlphaFoldDB" id="A4RST4"/>
<dbReference type="RefSeq" id="XP_001416193.1">
    <property type="nucleotide sequence ID" value="XM_001416156.1"/>
</dbReference>
<gene>
    <name evidence="1" type="primary">Srp9</name>
    <name evidence="1" type="ORF">OSTLU_119588</name>
</gene>
<accession>A4RST4</accession>
<dbReference type="Gramene" id="ABO94486">
    <property type="protein sequence ID" value="ABO94486"/>
    <property type="gene ID" value="OSTLU_119588"/>
</dbReference>
<evidence type="ECO:0000313" key="2">
    <source>
        <dbReference type="Proteomes" id="UP000001568"/>
    </source>
</evidence>
<sequence>MTKDCTFAHFCDSSSSLTRRSPTTVRVSFKYKHREGLVRMSIVAGKDFATHSTRTVVEARRIIELSSSLLSLLSK</sequence>
<dbReference type="HOGENOM" id="CLU_2675526_0_0_1"/>
<dbReference type="Gene3D" id="3.30.720.10">
    <property type="entry name" value="Signal recognition particle alu RNA binding heterodimer, srp9/1"/>
    <property type="match status" value="1"/>
</dbReference>
<dbReference type="GO" id="GO:0008312">
    <property type="term" value="F:7S RNA binding"/>
    <property type="evidence" value="ECO:0007669"/>
    <property type="project" value="InterPro"/>
</dbReference>
<dbReference type="Proteomes" id="UP000001568">
    <property type="component" value="Chromosome 2"/>
</dbReference>
<proteinExistence type="predicted"/>
<dbReference type="InterPro" id="IPR009018">
    <property type="entry name" value="Signal_recog_particle_SRP9/14"/>
</dbReference>
<dbReference type="SUPFAM" id="SSF54762">
    <property type="entry name" value="Signal recognition particle alu RNA binding heterodimer, SRP9/14"/>
    <property type="match status" value="1"/>
</dbReference>
<dbReference type="GeneID" id="5000259"/>
<evidence type="ECO:0000313" key="1">
    <source>
        <dbReference type="EMBL" id="ABO94486.1"/>
    </source>
</evidence>
<dbReference type="GO" id="GO:0048500">
    <property type="term" value="C:signal recognition particle"/>
    <property type="evidence" value="ECO:0007669"/>
    <property type="project" value="InterPro"/>
</dbReference>
<dbReference type="GO" id="GO:0006614">
    <property type="term" value="P:SRP-dependent cotranslational protein targeting to membrane"/>
    <property type="evidence" value="ECO:0007669"/>
    <property type="project" value="InterPro"/>
</dbReference>
<name>A4RST4_OSTLU</name>
<keyword evidence="2" id="KW-1185">Reference proteome</keyword>
<protein>
    <submittedName>
        <fullName evidence="1">Signal recognition particle 9 kDa protein, putative</fullName>
    </submittedName>
</protein>
<reference evidence="1 2" key="1">
    <citation type="journal article" date="2007" name="Proc. Natl. Acad. Sci. U.S.A.">
        <title>The tiny eukaryote Ostreococcus provides genomic insights into the paradox of plankton speciation.</title>
        <authorList>
            <person name="Palenik B."/>
            <person name="Grimwood J."/>
            <person name="Aerts A."/>
            <person name="Rouze P."/>
            <person name="Salamov A."/>
            <person name="Putnam N."/>
            <person name="Dupont C."/>
            <person name="Jorgensen R."/>
            <person name="Derelle E."/>
            <person name="Rombauts S."/>
            <person name="Zhou K."/>
            <person name="Otillar R."/>
            <person name="Merchant S.S."/>
            <person name="Podell S."/>
            <person name="Gaasterland T."/>
            <person name="Napoli C."/>
            <person name="Gendler K."/>
            <person name="Manuell A."/>
            <person name="Tai V."/>
            <person name="Vallon O."/>
            <person name="Piganeau G."/>
            <person name="Jancek S."/>
            <person name="Heijde M."/>
            <person name="Jabbari K."/>
            <person name="Bowler C."/>
            <person name="Lohr M."/>
            <person name="Robbens S."/>
            <person name="Werner G."/>
            <person name="Dubchak I."/>
            <person name="Pazour G.J."/>
            <person name="Ren Q."/>
            <person name="Paulsen I."/>
            <person name="Delwiche C."/>
            <person name="Schmutz J."/>
            <person name="Rokhsar D."/>
            <person name="Van de Peer Y."/>
            <person name="Moreau H."/>
            <person name="Grigoriev I.V."/>
        </authorList>
    </citation>
    <scope>NUCLEOTIDE SEQUENCE [LARGE SCALE GENOMIC DNA]</scope>
    <source>
        <strain evidence="1 2">CCE9901</strain>
    </source>
</reference>
<dbReference type="KEGG" id="olu:OSTLU_119588"/>
<organism evidence="1 2">
    <name type="scientific">Ostreococcus lucimarinus (strain CCE9901)</name>
    <dbReference type="NCBI Taxonomy" id="436017"/>
    <lineage>
        <taxon>Eukaryota</taxon>
        <taxon>Viridiplantae</taxon>
        <taxon>Chlorophyta</taxon>
        <taxon>Mamiellophyceae</taxon>
        <taxon>Mamiellales</taxon>
        <taxon>Bathycoccaceae</taxon>
        <taxon>Ostreococcus</taxon>
    </lineage>
</organism>